<dbReference type="GO" id="GO:0019073">
    <property type="term" value="P:viral DNA genome packaging"/>
    <property type="evidence" value="ECO:0007669"/>
    <property type="project" value="InterPro"/>
</dbReference>
<keyword evidence="3" id="KW-0231">Viral genome packaging</keyword>
<dbReference type="Proteomes" id="UP000214863">
    <property type="component" value="Segment"/>
</dbReference>
<organism evidence="5">
    <name type="scientific">Common bottlenose dolphin gammaherpesvirus 1 strain Sarasota</name>
    <dbReference type="NCBI Taxonomy" id="2022783"/>
    <lineage>
        <taxon>Viruses</taxon>
        <taxon>Duplodnaviria</taxon>
        <taxon>Heunggongvirae</taxon>
        <taxon>Peploviricota</taxon>
        <taxon>Herviviricetes</taxon>
        <taxon>Herpesvirales</taxon>
        <taxon>Orthoherpesviridae</taxon>
        <taxon>Gammaherpesvirinae</taxon>
        <taxon>Bossavirus</taxon>
        <taxon>Bossavirus delphinidgamma1</taxon>
        <taxon>Delphinid gammaherpesvirus 1</taxon>
    </lineage>
</organism>
<evidence type="ECO:0000256" key="1">
    <source>
        <dbReference type="ARBA" id="ARBA00022612"/>
    </source>
</evidence>
<protein>
    <submittedName>
        <fullName evidence="5">DNA packaging terminase subunit 2</fullName>
    </submittedName>
</protein>
<accession>A0A1Z1NEE8</accession>
<feature type="region of interest" description="Disordered" evidence="4">
    <location>
        <begin position="400"/>
        <end position="440"/>
    </location>
</feature>
<dbReference type="EMBL" id="KY965444">
    <property type="protein sequence ID" value="ARW78074.1"/>
    <property type="molecule type" value="Genomic_DNA"/>
</dbReference>
<gene>
    <name evidence="5" type="primary">ORF7</name>
</gene>
<keyword evidence="6" id="KW-1185">Reference proteome</keyword>
<name>A0A1Z1NEE8_9GAMA</name>
<keyword evidence="1" id="KW-1188">Viral release from host cell</keyword>
<evidence type="ECO:0000256" key="3">
    <source>
        <dbReference type="ARBA" id="ARBA00023219"/>
    </source>
</evidence>
<evidence type="ECO:0000313" key="6">
    <source>
        <dbReference type="Proteomes" id="UP000214863"/>
    </source>
</evidence>
<dbReference type="OrthoDB" id="1448at10239"/>
<evidence type="ECO:0000256" key="4">
    <source>
        <dbReference type="SAM" id="MobiDB-lite"/>
    </source>
</evidence>
<sequence length="714" mass="80716">MAQELAAVYAHIYGLCLDVSLLEYVDPRGVDRERYRKTLINIRSIKDILHPALVKQNDRDASGLSLELEHLISNLSERMAAVLEAMEDNAGPEKYFERLHFQRRCMPRKRVEFTFYGACAVQVDLLLLNDIELFFKRFNSVFYCISSEKGLEGLGRVIEFLKELRGISPVPSPDAYLSSLPCIKCLDEVTILPNQGDSISALLSQVSCNHVCRPLNGEPVQDLFQNELMHLGVDAANARPNAPKRDNSSIEASKSSELLEASLASLQKYNIFKQATESVSELSNLIYWNTHRAAAKSENGAQCSKLLELMAHEENMNSLRTGPDIMRCMGDPAAPPIHFFDLRRPRGIEALFCSGIFNSVDDVIDALKKDCSTAFAAQPKFQNVLKRQNELYVRLNNALKDQEQSKGAPDRATSGAADSEAGERAPSALRPVGNPSRDNVISDASYRKNAYFKKLTKDGMEKLYACLENQGAVLKDTLVLRVWGDVLYEEATRLKNHFMRRRDLCRGAWTDMTLENSESFENSKHIKSILYNHSLSREHLDSLTMTFYKLISGPLVPDDCFFPLPHNMALSFCLDAAGAMPHHKMLVSEIIWPTIEPKDWIDTNFNQFFTIRSGDLNNVQREAWMYIREVVLSVSLYNRAWEKNLCIRTPFAGDPGTGDEMADIKREPLNGLYLTYDAKTPLILIEGEKGWIFKDLYSLLYVHLQLTSHSFSLP</sequence>
<evidence type="ECO:0000256" key="2">
    <source>
        <dbReference type="ARBA" id="ARBA00022921"/>
    </source>
</evidence>
<dbReference type="RefSeq" id="YP_009388512.1">
    <property type="nucleotide sequence ID" value="NC_035117.1"/>
</dbReference>
<dbReference type="GeneID" id="33194224"/>
<dbReference type="Pfam" id="PF01366">
    <property type="entry name" value="PRTP"/>
    <property type="match status" value="1"/>
</dbReference>
<reference evidence="5" key="1">
    <citation type="submission" date="2017-04" db="EMBL/GenBank/DDBJ databases">
        <title>Genome sequence of delphinid gammaherpesvirus 1 from an Atlantic bottlenose dolphin (Tursiops truncatus).</title>
        <authorList>
            <person name="Davison A.J."/>
            <person name="Subramaniam K."/>
            <person name="Kerr K."/>
            <person name="Jacob J.J."/>
            <person name="Landrau-Giovannetti N."/>
            <person name="Waltzek T.B."/>
        </authorList>
    </citation>
    <scope>NUCLEOTIDE SEQUENCE [LARGE SCALE GENOMIC DNA]</scope>
    <source>
        <strain evidence="5">Sarasota</strain>
    </source>
</reference>
<dbReference type="InterPro" id="IPR000501">
    <property type="entry name" value="UL28/UL56"/>
</dbReference>
<keyword evidence="2" id="KW-0426">Late protein</keyword>
<proteinExistence type="inferred from homology"/>
<dbReference type="KEGG" id="vg:33194224"/>
<evidence type="ECO:0000313" key="5">
    <source>
        <dbReference type="EMBL" id="ARW78074.1"/>
    </source>
</evidence>
<dbReference type="HAMAP" id="MF_04014">
    <property type="entry name" value="HSV_TRM1"/>
    <property type="match status" value="1"/>
</dbReference>